<comment type="caution">
    <text evidence="1">The sequence shown here is derived from an EMBL/GenBank/DDBJ whole genome shotgun (WGS) entry which is preliminary data.</text>
</comment>
<dbReference type="Proteomes" id="UP001066276">
    <property type="component" value="Chromosome 3_1"/>
</dbReference>
<name>A0AAV7UKG7_PLEWA</name>
<gene>
    <name evidence="1" type="ORF">NDU88_006265</name>
</gene>
<reference evidence="1" key="1">
    <citation type="journal article" date="2022" name="bioRxiv">
        <title>Sequencing and chromosome-scale assembly of the giantPleurodeles waltlgenome.</title>
        <authorList>
            <person name="Brown T."/>
            <person name="Elewa A."/>
            <person name="Iarovenko S."/>
            <person name="Subramanian E."/>
            <person name="Araus A.J."/>
            <person name="Petzold A."/>
            <person name="Susuki M."/>
            <person name="Suzuki K.-i.T."/>
            <person name="Hayashi T."/>
            <person name="Toyoda A."/>
            <person name="Oliveira C."/>
            <person name="Osipova E."/>
            <person name="Leigh N.D."/>
            <person name="Simon A."/>
            <person name="Yun M.H."/>
        </authorList>
    </citation>
    <scope>NUCLEOTIDE SEQUENCE</scope>
    <source>
        <strain evidence="1">20211129_DDA</strain>
        <tissue evidence="1">Liver</tissue>
    </source>
</reference>
<keyword evidence="2" id="KW-1185">Reference proteome</keyword>
<evidence type="ECO:0000313" key="2">
    <source>
        <dbReference type="Proteomes" id="UP001066276"/>
    </source>
</evidence>
<accession>A0AAV7UKG7</accession>
<dbReference type="EMBL" id="JANPWB010000005">
    <property type="protein sequence ID" value="KAJ1189520.1"/>
    <property type="molecule type" value="Genomic_DNA"/>
</dbReference>
<sequence>MSYVPLRLLPRWGVASEPRWQAQFIPGLAAQITARGADDRRPPCIPLSGTSGTSATPTVTVREAGSPVGAVTPRVGLPAAASLVKTGGPDPAGGVSRGHAWPVEAAVFRWASAVAVVLTASAGAVSRHGHLEQTPFGTVPF</sequence>
<protein>
    <submittedName>
        <fullName evidence="1">Uncharacterized protein</fullName>
    </submittedName>
</protein>
<organism evidence="1 2">
    <name type="scientific">Pleurodeles waltl</name>
    <name type="common">Iberian ribbed newt</name>
    <dbReference type="NCBI Taxonomy" id="8319"/>
    <lineage>
        <taxon>Eukaryota</taxon>
        <taxon>Metazoa</taxon>
        <taxon>Chordata</taxon>
        <taxon>Craniata</taxon>
        <taxon>Vertebrata</taxon>
        <taxon>Euteleostomi</taxon>
        <taxon>Amphibia</taxon>
        <taxon>Batrachia</taxon>
        <taxon>Caudata</taxon>
        <taxon>Salamandroidea</taxon>
        <taxon>Salamandridae</taxon>
        <taxon>Pleurodelinae</taxon>
        <taxon>Pleurodeles</taxon>
    </lineage>
</organism>
<proteinExistence type="predicted"/>
<dbReference type="AlphaFoldDB" id="A0AAV7UKG7"/>
<evidence type="ECO:0000313" key="1">
    <source>
        <dbReference type="EMBL" id="KAJ1189520.1"/>
    </source>
</evidence>